<accession>Q1N0R2</accession>
<gene>
    <name evidence="1" type="ORF">RED65_05274</name>
</gene>
<dbReference type="STRING" id="207949.RED65_05274"/>
<evidence type="ECO:0000313" key="2">
    <source>
        <dbReference type="Proteomes" id="UP000004263"/>
    </source>
</evidence>
<dbReference type="HOGENOM" id="CLU_1665995_0_0_6"/>
<sequence>MEIFKPVLVLALTVSLVGCWLIEENESEEATPPPVPFFHNERSYDGHFKLNKSHNLTLRKGPVKWDIDESGFSPLLEASFVLNSRKKGMWPKAWVAFNIHLFWKKEALAHIPRSGVMVDHELKISFRQSLPKFGIKPQDLHVEIEPIAWMPAFPLQID</sequence>
<name>Q1N0R2_9GAMM</name>
<evidence type="ECO:0000313" key="1">
    <source>
        <dbReference type="EMBL" id="EAT11771.1"/>
    </source>
</evidence>
<organism evidence="1 2">
    <name type="scientific">Bermanella marisrubri</name>
    <dbReference type="NCBI Taxonomy" id="207949"/>
    <lineage>
        <taxon>Bacteria</taxon>
        <taxon>Pseudomonadati</taxon>
        <taxon>Pseudomonadota</taxon>
        <taxon>Gammaproteobacteria</taxon>
        <taxon>Oceanospirillales</taxon>
        <taxon>Oceanospirillaceae</taxon>
        <taxon>Bermanella</taxon>
    </lineage>
</organism>
<protein>
    <submittedName>
        <fullName evidence="1">Uncharacterized protein</fullName>
    </submittedName>
</protein>
<dbReference type="PROSITE" id="PS51257">
    <property type="entry name" value="PROKAR_LIPOPROTEIN"/>
    <property type="match status" value="1"/>
</dbReference>
<dbReference type="OrthoDB" id="8662245at2"/>
<keyword evidence="2" id="KW-1185">Reference proteome</keyword>
<dbReference type="RefSeq" id="WP_007016372.1">
    <property type="nucleotide sequence ID" value="NZ_AAQH01000013.1"/>
</dbReference>
<dbReference type="Proteomes" id="UP000004263">
    <property type="component" value="Unassembled WGS sequence"/>
</dbReference>
<proteinExistence type="predicted"/>
<comment type="caution">
    <text evidence="1">The sequence shown here is derived from an EMBL/GenBank/DDBJ whole genome shotgun (WGS) entry which is preliminary data.</text>
</comment>
<dbReference type="AlphaFoldDB" id="Q1N0R2"/>
<reference evidence="1 2" key="1">
    <citation type="submission" date="2006-03" db="EMBL/GenBank/DDBJ databases">
        <authorList>
            <person name="Pinhassi J."/>
            <person name="Pedros-Alio C."/>
            <person name="Ferriera S."/>
            <person name="Johnson J."/>
            <person name="Kravitz S."/>
            <person name="Halpern A."/>
            <person name="Remington K."/>
            <person name="Beeson K."/>
            <person name="Tran B."/>
            <person name="Rogers Y.-H."/>
            <person name="Friedman R."/>
            <person name="Venter J.C."/>
        </authorList>
    </citation>
    <scope>NUCLEOTIDE SEQUENCE [LARGE SCALE GENOMIC DNA]</scope>
    <source>
        <strain evidence="1 2">RED65</strain>
    </source>
</reference>
<dbReference type="EMBL" id="AAQH01000013">
    <property type="protein sequence ID" value="EAT11771.1"/>
    <property type="molecule type" value="Genomic_DNA"/>
</dbReference>